<dbReference type="Proteomes" id="UP000789396">
    <property type="component" value="Unassembled WGS sequence"/>
</dbReference>
<dbReference type="PROSITE" id="PS50067">
    <property type="entry name" value="KINESIN_MOTOR_2"/>
    <property type="match status" value="1"/>
</dbReference>
<feature type="coiled-coil region" evidence="7">
    <location>
        <begin position="429"/>
        <end position="456"/>
    </location>
</feature>
<comment type="caution">
    <text evidence="10">The sequence shown here is derived from an EMBL/GenBank/DDBJ whole genome shotgun (WGS) entry which is preliminary data.</text>
</comment>
<evidence type="ECO:0000256" key="8">
    <source>
        <dbReference type="SAM" id="MobiDB-lite"/>
    </source>
</evidence>
<dbReference type="GO" id="GO:0007018">
    <property type="term" value="P:microtubule-based movement"/>
    <property type="evidence" value="ECO:0007669"/>
    <property type="project" value="InterPro"/>
</dbReference>
<dbReference type="GO" id="GO:0005875">
    <property type="term" value="C:microtubule associated complex"/>
    <property type="evidence" value="ECO:0007669"/>
    <property type="project" value="TreeGrafter"/>
</dbReference>
<feature type="binding site" evidence="6">
    <location>
        <begin position="75"/>
        <end position="82"/>
    </location>
    <ligand>
        <name>ATP</name>
        <dbReference type="ChEBI" id="CHEBI:30616"/>
    </ligand>
</feature>
<dbReference type="InterPro" id="IPR036961">
    <property type="entry name" value="Kinesin_motor_dom_sf"/>
</dbReference>
<feature type="compositionally biased region" description="Basic and acidic residues" evidence="8">
    <location>
        <begin position="1680"/>
        <end position="1692"/>
    </location>
</feature>
<comment type="similarity">
    <text evidence="6">Belongs to the TRAFAC class myosin-kinesin ATPase superfamily. Kinesin family.</text>
</comment>
<feature type="coiled-coil region" evidence="7">
    <location>
        <begin position="507"/>
        <end position="703"/>
    </location>
</feature>
<dbReference type="PANTHER" id="PTHR47969">
    <property type="entry name" value="CHROMOSOME-ASSOCIATED KINESIN KIF4A-RELATED"/>
    <property type="match status" value="1"/>
</dbReference>
<feature type="region of interest" description="Disordered" evidence="8">
    <location>
        <begin position="1670"/>
        <end position="1698"/>
    </location>
</feature>
<feature type="coiled-coil region" evidence="7">
    <location>
        <begin position="1716"/>
        <end position="1743"/>
    </location>
</feature>
<evidence type="ECO:0000256" key="4">
    <source>
        <dbReference type="ARBA" id="ARBA00022840"/>
    </source>
</evidence>
<evidence type="ECO:0000256" key="5">
    <source>
        <dbReference type="ARBA" id="ARBA00023054"/>
    </source>
</evidence>
<evidence type="ECO:0000313" key="10">
    <source>
        <dbReference type="EMBL" id="CAG8586582.1"/>
    </source>
</evidence>
<dbReference type="Gene3D" id="1.10.287.1490">
    <property type="match status" value="2"/>
</dbReference>
<dbReference type="OrthoDB" id="3176171at2759"/>
<dbReference type="SMART" id="SM00129">
    <property type="entry name" value="KISc"/>
    <property type="match status" value="1"/>
</dbReference>
<feature type="region of interest" description="Disordered" evidence="8">
    <location>
        <begin position="466"/>
        <end position="489"/>
    </location>
</feature>
<keyword evidence="2" id="KW-0963">Cytoplasm</keyword>
<keyword evidence="11" id="KW-1185">Reference proteome</keyword>
<evidence type="ECO:0000256" key="6">
    <source>
        <dbReference type="PROSITE-ProRule" id="PRU00283"/>
    </source>
</evidence>
<evidence type="ECO:0000256" key="1">
    <source>
        <dbReference type="ARBA" id="ARBA00004496"/>
    </source>
</evidence>
<dbReference type="Gene3D" id="3.40.850.10">
    <property type="entry name" value="Kinesin motor domain"/>
    <property type="match status" value="1"/>
</dbReference>
<organism evidence="10 11">
    <name type="scientific">Racocetra fulgida</name>
    <dbReference type="NCBI Taxonomy" id="60492"/>
    <lineage>
        <taxon>Eukaryota</taxon>
        <taxon>Fungi</taxon>
        <taxon>Fungi incertae sedis</taxon>
        <taxon>Mucoromycota</taxon>
        <taxon>Glomeromycotina</taxon>
        <taxon>Glomeromycetes</taxon>
        <taxon>Diversisporales</taxon>
        <taxon>Gigasporaceae</taxon>
        <taxon>Racocetra</taxon>
    </lineage>
</organism>
<accession>A0A9N9G5M3</accession>
<feature type="region of interest" description="Disordered" evidence="8">
    <location>
        <begin position="709"/>
        <end position="744"/>
    </location>
</feature>
<feature type="region of interest" description="Disordered" evidence="8">
    <location>
        <begin position="798"/>
        <end position="822"/>
    </location>
</feature>
<feature type="coiled-coil region" evidence="7">
    <location>
        <begin position="1176"/>
        <end position="1661"/>
    </location>
</feature>
<dbReference type="InterPro" id="IPR027640">
    <property type="entry name" value="Kinesin-like_fam"/>
</dbReference>
<dbReference type="InterPro" id="IPR019821">
    <property type="entry name" value="Kinesin_motor_CS"/>
</dbReference>
<evidence type="ECO:0000256" key="7">
    <source>
        <dbReference type="SAM" id="Coils"/>
    </source>
</evidence>
<feature type="compositionally biased region" description="Low complexity" evidence="8">
    <location>
        <begin position="806"/>
        <end position="819"/>
    </location>
</feature>
<reference evidence="10" key="1">
    <citation type="submission" date="2021-06" db="EMBL/GenBank/DDBJ databases">
        <authorList>
            <person name="Kallberg Y."/>
            <person name="Tangrot J."/>
            <person name="Rosling A."/>
        </authorList>
    </citation>
    <scope>NUCLEOTIDE SEQUENCE</scope>
    <source>
        <strain evidence="10">IN212</strain>
    </source>
</reference>
<dbReference type="GO" id="GO:0003777">
    <property type="term" value="F:microtubule motor activity"/>
    <property type="evidence" value="ECO:0007669"/>
    <property type="project" value="InterPro"/>
</dbReference>
<proteinExistence type="inferred from homology"/>
<evidence type="ECO:0000259" key="9">
    <source>
        <dbReference type="PROSITE" id="PS50067"/>
    </source>
</evidence>
<dbReference type="InterPro" id="IPR001752">
    <property type="entry name" value="Kinesin_motor_dom"/>
</dbReference>
<keyword evidence="5 7" id="KW-0175">Coiled coil</keyword>
<evidence type="ECO:0000256" key="2">
    <source>
        <dbReference type="ARBA" id="ARBA00022490"/>
    </source>
</evidence>
<dbReference type="GO" id="GO:0005737">
    <property type="term" value="C:cytoplasm"/>
    <property type="evidence" value="ECO:0007669"/>
    <property type="project" value="UniProtKB-SubCell"/>
</dbReference>
<protein>
    <submittedName>
        <fullName evidence="10">4117_t:CDS:1</fullName>
    </submittedName>
</protein>
<dbReference type="Pfam" id="PF00225">
    <property type="entry name" value="Kinesin"/>
    <property type="match status" value="1"/>
</dbReference>
<feature type="domain" description="Kinesin motor" evidence="9">
    <location>
        <begin position="1"/>
        <end position="325"/>
    </location>
</feature>
<dbReference type="GO" id="GO:0005524">
    <property type="term" value="F:ATP binding"/>
    <property type="evidence" value="ECO:0007669"/>
    <property type="project" value="UniProtKB-UniRule"/>
</dbReference>
<dbReference type="PANTHER" id="PTHR47969:SF15">
    <property type="entry name" value="CHROMOSOME-ASSOCIATED KINESIN KIF4A-RELATED"/>
    <property type="match status" value="1"/>
</dbReference>
<dbReference type="EMBL" id="CAJVPZ010007461">
    <property type="protein sequence ID" value="CAG8586582.1"/>
    <property type="molecule type" value="Genomic_DNA"/>
</dbReference>
<keyword evidence="6" id="KW-0505">Motor protein</keyword>
<dbReference type="PROSITE" id="PS00411">
    <property type="entry name" value="KINESIN_MOTOR_1"/>
    <property type="match status" value="1"/>
</dbReference>
<dbReference type="PRINTS" id="PR00380">
    <property type="entry name" value="KINESINHEAVY"/>
</dbReference>
<feature type="compositionally biased region" description="Low complexity" evidence="8">
    <location>
        <begin position="190"/>
        <end position="203"/>
    </location>
</feature>
<dbReference type="SUPFAM" id="SSF52540">
    <property type="entry name" value="P-loop containing nucleoside triphosphate hydrolases"/>
    <property type="match status" value="1"/>
</dbReference>
<feature type="region of interest" description="Disordered" evidence="8">
    <location>
        <begin position="179"/>
        <end position="211"/>
    </location>
</feature>
<keyword evidence="4 6" id="KW-0067">ATP-binding</keyword>
<sequence>LRIRPLTDEDLATLPTRFQRQVLSTSPHTPNQVVVAGEKKQFFTFDHVFSPETSQNEIYERAVFKLIDKFIEAYGQTSSGKTYTMGTSDSTAVPIDQKGIIPRAMQSLFDILSSPQYKSRKFQIKVSFIEIYNEDLIDLLGEGDEESRPQVMIREDSKGHILWSGLQEIKVNSVDEVMGSNTPVPEIPDSKSGIRPPSRSSSRLSKRSDDGSGEWIAVTSKFHFVDLAGSERLKRTGTVGDRAKEGISINSGLLALENVISALGDPNKAKHTTHIPYRDSKLTRLLQDSLGGNAQTLMIACVSGAEFNLNETVNTLKYANRARNIKNSAVINQEEAGWNDLEHLQSLVIKLRNEIKALKAAGALVSTGGATSVNGSYGGNSTSGSGRSTPLGLISGRETPIHQSHLRRPSTPLSINMAVGNANPNHKDVEVLEEQLSQLQRSYIELSQKYAKTSAELALHQDNSDELGAKTISDRVQQNGTKSKSSMKPIKEENISQSFQEAVEPVIEEYEKSISALESQLALTRAALAHSENTMQEQEQKLNYAEQANEQSKSLINDLRNKVARFSERESTTEHYIKDLESKLEAQSMEQQKDQDLINELRNKISQLKSNGDSTEGYIQSLESRLATSEEQLNKFRQNVANLERRLQDREAAYQDLENRMRLVEVDDKKLLLDEIDDRDKRITQLEQKVDLLMKELDRLREFSNSSFSNSLIDETDGHERSTSELSTTLSSSRSITPQLTSEQERMTVVLEAKLSELQKTHDNTVKEFNEMKDKYQASVVEMDDLRSQLAEAKVVYSEREDNFKSTPSTPITPMSPTSNSFRFSLPQSARSNELSKETLHKSLDVAKRAYHRKAKSLSEIKSTEKRDLVHQVIMQKLNTELKQLSSLHDDKDQGLGTIKQEFARLEMCYRETLELVEELREEIKRRDALAQLEVMSVVTSDHTYTEGYSPSMSDVDKLDIVQRLREEVEQLKEEQKLEMEFLSKYKKDKENTNEVSKIESNIRDLREELQSVQDSKVDGQNNDSRVVELELRIKELEKQLADAQGTQQEKIVETVKSPDDSIPEENANASKSENEKDELLAHQQHIEKLQVEIESKSHTIAALLLEYENIIKLRTELALAKEAEFVNNRTIKDLESKLNNSVSEADSSEDTDSLTALKDELSEAKATDSYLRKTVQELETKLSTAEKQSTGLQSLKDEITLLKNSEAEQKSIIEQLQVQIQEMQESKEEAVKELQNFKGDFEAQKEYIVNLETEIKALKEELLKALAEKEDLLSTKNDSLAESEATIQKIKQELEDTKSNKKINDELIMELENKLETAEKQSELLKELQSELEQAKAHINKQEELIKTLESKLQHAQSQRDDTISKLEAANEEIKRLEDQCSRLQNEISEVRKESQNISAVDNKMVEDLTDQLKKIQTESSVYKERAQELENTTQRLRSSNDEYREINNELNSQIERLQRELETLAEEFAEAGIKFEDSEAILQEQKNRIAYLEETLETADNNPSSGLAQLAAENKILRHTNDNLNIKISEAENQILSLNERITTLQRELENAKSQNKNDQNIESAETLKEKIHELEMEKQALEQANTTFLEDRKKLDQKIESLTQQLLSAGKSGNKTAAQLADLNGKISTLENEIGQVRQKSREEISVMEKEMMRLLEINEQLMQGKSDAALRSPKSQSDDSFSRNRADSLDSGYVSGSMRVTSNTDSVLQNKFLQQENTISQQNNLIKSLQDKIEELERRSLTLGRPVSAELDAVGGLNKKIAAIEGDNLQNCQLVETLEESLNDAEKHLQIAKQELQVLQHEKVELVNQVKNLKNQLEDATIHFEKTRSTVQQEKKAIESVLEEERRAKESAERARRQLENQMEQLISKRSKF</sequence>
<dbReference type="GO" id="GO:0051231">
    <property type="term" value="P:spindle elongation"/>
    <property type="evidence" value="ECO:0007669"/>
    <property type="project" value="TreeGrafter"/>
</dbReference>
<dbReference type="GO" id="GO:0007052">
    <property type="term" value="P:mitotic spindle organization"/>
    <property type="evidence" value="ECO:0007669"/>
    <property type="project" value="TreeGrafter"/>
</dbReference>
<feature type="compositionally biased region" description="Low complexity" evidence="8">
    <location>
        <begin position="724"/>
        <end position="735"/>
    </location>
</feature>
<name>A0A9N9G5M3_9GLOM</name>
<comment type="subcellular location">
    <subcellularLocation>
        <location evidence="1">Cytoplasm</location>
    </subcellularLocation>
</comment>
<feature type="coiled-coil region" evidence="7">
    <location>
        <begin position="1779"/>
        <end position="1876"/>
    </location>
</feature>
<keyword evidence="3 6" id="KW-0547">Nucleotide-binding</keyword>
<feature type="region of interest" description="Disordered" evidence="8">
    <location>
        <begin position="1055"/>
        <end position="1076"/>
    </location>
</feature>
<gene>
    <name evidence="10" type="ORF">RFULGI_LOCUS6066</name>
</gene>
<feature type="compositionally biased region" description="Polar residues" evidence="8">
    <location>
        <begin position="474"/>
        <end position="486"/>
    </location>
</feature>
<evidence type="ECO:0000256" key="3">
    <source>
        <dbReference type="ARBA" id="ARBA00022741"/>
    </source>
</evidence>
<feature type="non-terminal residue" evidence="10">
    <location>
        <position position="1"/>
    </location>
</feature>
<dbReference type="InterPro" id="IPR027417">
    <property type="entry name" value="P-loop_NTPase"/>
</dbReference>
<evidence type="ECO:0000313" key="11">
    <source>
        <dbReference type="Proteomes" id="UP000789396"/>
    </source>
</evidence>
<feature type="non-terminal residue" evidence="10">
    <location>
        <position position="1877"/>
    </location>
</feature>
<dbReference type="GO" id="GO:0008017">
    <property type="term" value="F:microtubule binding"/>
    <property type="evidence" value="ECO:0007669"/>
    <property type="project" value="InterPro"/>
</dbReference>